<accession>A0A8S5QT14</accession>
<proteinExistence type="predicted"/>
<dbReference type="EMBL" id="BK015729">
    <property type="protein sequence ID" value="DAE22240.1"/>
    <property type="molecule type" value="Genomic_DNA"/>
</dbReference>
<organism evidence="3">
    <name type="scientific">Podoviridae sp. cta463</name>
    <dbReference type="NCBI Taxonomy" id="2826561"/>
    <lineage>
        <taxon>Viruses</taxon>
        <taxon>Duplodnaviria</taxon>
        <taxon>Heunggongvirae</taxon>
        <taxon>Uroviricota</taxon>
        <taxon>Caudoviricetes</taxon>
    </lineage>
</organism>
<evidence type="ECO:0000259" key="2">
    <source>
        <dbReference type="Pfam" id="PF18763"/>
    </source>
</evidence>
<feature type="domain" description="DdrB-like" evidence="2">
    <location>
        <begin position="454"/>
        <end position="504"/>
    </location>
</feature>
<dbReference type="Pfam" id="PF18763">
    <property type="entry name" value="ddrB-ParB"/>
    <property type="match status" value="1"/>
</dbReference>
<dbReference type="InterPro" id="IPR041398">
    <property type="entry name" value="DdrB_dom"/>
</dbReference>
<name>A0A8S5QT14_9CAUD</name>
<sequence length="1114" mass="119335">MIFLREYSEELPTAPVTSPVPQVTVEPVEQEPSWYTGMGDAIWQGAYAAYLENQSALKGVVSSAGFGDDEYRAWLDATAAENRRLVRDEYTPDPEKTSVAAQVLYGVSNGLAKYGMAAAVGAAAGPASIAVTPVVFGASVGINETQKLKDEGVDDETATKAGMVSGAMNAFWGGVPGAFGRSIKAKVLTGASLGAFTSYNEMGAIKTVLENADYSKLALKYDPTDPVGMGVNALVGGLMGPVSAGASWKTRGSKTAKPAEADAPELTDVDVEDAARYRATQIAAEANLPVDHGNAEQVREAHQAEATAREQIDAGKTVRVSEKAVDPEVIQEIREKSLAKLAAQSKHDGAILQNRDRSSKESVAQMRGIAAHPDYLRVSISNSLSDGAPVVTDWADIPDIQRGTAVTLVDGTGARYDSQYVVVDADMVITSNDINGQPNNLYGVEGVDAAYAVAGNGRVTALNHAYDLGTADTYKKELMLDAARHGVDPDVIAEMQKPILVRVVDKEKLPVDIADRTNTRTTAEMSMVEQAINDAQRIDLASLKFTEDGNVSLDTISQFVQLMPASERNRLVVNGVPTAEANARLDAAIFQSVYKTPGLTGLLDAGKAPAGVSTMLRAYRALAPKLLDLDGTGDLDVRTAMAEVLNEFVSTRANGQKLSVSELAAQKTTTRSPMAQAYLDYFAKVDKEGGGYKRIVDDISSSAVLIRKSRAMAEADAASGGTSMFGDVTTLSQLDVMRDFSHRTGVEIDEGQFIKTDSLAGAVQFEAERRGQALRDAIDYAMRKEGMAPISAPKPFKLVEVGRDGDKVHRVFGLDGKPDLMVMPEGVDGVLPLPVRLQEGTLNGDHIRKHEKELQQAGYSNVEHALYDVVRNWAWVSKGTKADSLRIVRPIVVDEKGRLTRAVIQVEFQKVAGVYRVGSVFYSKQPIEKETLLLDRQTHDRGLLSLHKGQPQDWHPPATSVGSNRDSGATIADRQAHDRGHTSKDVWHPLSPSVETTASLDKSIGQDLGNVKTFKALADAEKRAKDSAIVKESMAKIRDSENDAELKQLTRQALIALDDSPDMAIPLVDENGNPAAISAAELIAREDARAAELEKIAIDGVATAVACALVNNGI</sequence>
<reference evidence="3" key="1">
    <citation type="journal article" date="2021" name="Proc. Natl. Acad. Sci. U.S.A.">
        <title>A Catalog of Tens of Thousands of Viruses from Human Metagenomes Reveals Hidden Associations with Chronic Diseases.</title>
        <authorList>
            <person name="Tisza M.J."/>
            <person name="Buck C.B."/>
        </authorList>
    </citation>
    <scope>NUCLEOTIDE SEQUENCE</scope>
    <source>
        <strain evidence="3">Cta463</strain>
    </source>
</reference>
<evidence type="ECO:0000313" key="3">
    <source>
        <dbReference type="EMBL" id="DAE22240.1"/>
    </source>
</evidence>
<protein>
    <submittedName>
        <fullName evidence="3">ParB ddrB-like ParB superfamily domain</fullName>
    </submittedName>
</protein>
<feature type="region of interest" description="Disordered" evidence="1">
    <location>
        <begin position="946"/>
        <end position="968"/>
    </location>
</feature>
<evidence type="ECO:0000256" key="1">
    <source>
        <dbReference type="SAM" id="MobiDB-lite"/>
    </source>
</evidence>